<dbReference type="Gene3D" id="1.10.10.10">
    <property type="entry name" value="Winged helix-like DNA-binding domain superfamily/Winged helix DNA-binding domain"/>
    <property type="match status" value="1"/>
</dbReference>
<proteinExistence type="predicted"/>
<evidence type="ECO:0000313" key="4">
    <source>
        <dbReference type="Proteomes" id="UP000490386"/>
    </source>
</evidence>
<dbReference type="OrthoDB" id="1683430at2"/>
<keyword evidence="4" id="KW-1185">Reference proteome</keyword>
<dbReference type="SUPFAM" id="SSF46785">
    <property type="entry name" value="Winged helix' DNA-binding domain"/>
    <property type="match status" value="1"/>
</dbReference>
<accession>A0A7J5B2F2</accession>
<protein>
    <submittedName>
        <fullName evidence="3">PadR family transcriptional regulator</fullName>
    </submittedName>
</protein>
<dbReference type="InterPro" id="IPR036388">
    <property type="entry name" value="WH-like_DNA-bd_sf"/>
</dbReference>
<dbReference type="EMBL" id="WBJX01000002">
    <property type="protein sequence ID" value="KAB1638038.1"/>
    <property type="molecule type" value="Genomic_DNA"/>
</dbReference>
<feature type="domain" description="Transcription regulator PadR N-terminal" evidence="2">
    <location>
        <begin position="86"/>
        <end position="154"/>
    </location>
</feature>
<evidence type="ECO:0000313" key="3">
    <source>
        <dbReference type="EMBL" id="KAB1638038.1"/>
    </source>
</evidence>
<feature type="region of interest" description="Disordered" evidence="1">
    <location>
        <begin position="1"/>
        <end position="35"/>
    </location>
</feature>
<dbReference type="RefSeq" id="WP_151423143.1">
    <property type="nucleotide sequence ID" value="NZ_WBJX01000002.1"/>
</dbReference>
<dbReference type="InterPro" id="IPR005149">
    <property type="entry name" value="Tscrpt_reg_PadR_N"/>
</dbReference>
<dbReference type="PANTHER" id="PTHR43252">
    <property type="entry name" value="TRANSCRIPTIONAL REGULATOR YQJI"/>
    <property type="match status" value="1"/>
</dbReference>
<gene>
    <name evidence="3" type="ORF">F8O03_06360</name>
</gene>
<feature type="compositionally biased region" description="Basic and acidic residues" evidence="1">
    <location>
        <begin position="10"/>
        <end position="35"/>
    </location>
</feature>
<organism evidence="3 4">
    <name type="scientific">Pseudoclavibacter terrae</name>
    <dbReference type="NCBI Taxonomy" id="1530195"/>
    <lineage>
        <taxon>Bacteria</taxon>
        <taxon>Bacillati</taxon>
        <taxon>Actinomycetota</taxon>
        <taxon>Actinomycetes</taxon>
        <taxon>Micrococcales</taxon>
        <taxon>Microbacteriaceae</taxon>
        <taxon>Pseudoclavibacter</taxon>
    </lineage>
</organism>
<evidence type="ECO:0000259" key="2">
    <source>
        <dbReference type="Pfam" id="PF03551"/>
    </source>
</evidence>
<reference evidence="3 4" key="1">
    <citation type="submission" date="2019-09" db="EMBL/GenBank/DDBJ databases">
        <title>Phylogeny of genus Pseudoclavibacter and closely related genus.</title>
        <authorList>
            <person name="Li Y."/>
        </authorList>
    </citation>
    <scope>NUCLEOTIDE SEQUENCE [LARGE SCALE GENOMIC DNA]</scope>
    <source>
        <strain evidence="3 4">THG-MD12</strain>
    </source>
</reference>
<dbReference type="InterPro" id="IPR036390">
    <property type="entry name" value="WH_DNA-bd_sf"/>
</dbReference>
<comment type="caution">
    <text evidence="3">The sequence shown here is derived from an EMBL/GenBank/DDBJ whole genome shotgun (WGS) entry which is preliminary data.</text>
</comment>
<sequence length="220" mass="23980">MRKHFTHNHHPFESERGHSHEGGRGRGFGQDHEQDERVRRFSQGFGPGRGFGPGFGPGAGHGPGFGPKFGPRGHRRAGKGDVRAAILSLLAEGPSNGYGLIKGIAEKTDGVWRPSPGSVYPTLQQLVDEELIEQGGTEKKPVFELSEAGRTYVSEHAEELEQGWRGVAGMSETATGLRESAMQFMGVMQQFRLGATEEQQQEATKVLDDARKALYSILAK</sequence>
<dbReference type="AlphaFoldDB" id="A0A7J5B2F2"/>
<dbReference type="Pfam" id="PF03551">
    <property type="entry name" value="PadR"/>
    <property type="match status" value="1"/>
</dbReference>
<dbReference type="Proteomes" id="UP000490386">
    <property type="component" value="Unassembled WGS sequence"/>
</dbReference>
<dbReference type="PANTHER" id="PTHR43252:SF2">
    <property type="entry name" value="TRANSCRIPTION REGULATOR, PADR-LIKE FAMILY"/>
    <property type="match status" value="1"/>
</dbReference>
<name>A0A7J5B2F2_9MICO</name>
<evidence type="ECO:0000256" key="1">
    <source>
        <dbReference type="SAM" id="MobiDB-lite"/>
    </source>
</evidence>